<dbReference type="EMBL" id="MIJF01000019">
    <property type="protein sequence ID" value="OEF99576.1"/>
    <property type="molecule type" value="Genomic_DNA"/>
</dbReference>
<sequence length="222" mass="25830">MKINTRIVLLFIIIIITVMGAIYIYLDDNQLTSVTSIIDKNNVNETLSSTKIRSESNSMNLQDIELKRTKIISDKVSVLIPDSFKKMSKELVIKKYPKENRPTLVYTNEDATVIITFKVTENEIRSEQIQEFKEIIKNNLLEVYSTDGLVKDGVYEINGKMIGMIEYKTPAEDTYLYNYFFFTDIDNKLLLSTINFTKEKKEVWQSIAEEIMNSLEIYEEDI</sequence>
<keyword evidence="1" id="KW-0472">Membrane</keyword>
<dbReference type="AlphaFoldDB" id="A0A1D2YVD4"/>
<proteinExistence type="predicted"/>
<organism evidence="2 3">
    <name type="scientific">Vulcanibacillus modesticaldus</name>
    <dbReference type="NCBI Taxonomy" id="337097"/>
    <lineage>
        <taxon>Bacteria</taxon>
        <taxon>Bacillati</taxon>
        <taxon>Bacillota</taxon>
        <taxon>Bacilli</taxon>
        <taxon>Bacillales</taxon>
        <taxon>Bacillaceae</taxon>
        <taxon>Vulcanibacillus</taxon>
    </lineage>
</organism>
<comment type="caution">
    <text evidence="2">The sequence shown here is derived from an EMBL/GenBank/DDBJ whole genome shotgun (WGS) entry which is preliminary data.</text>
</comment>
<evidence type="ECO:0000313" key="3">
    <source>
        <dbReference type="Proteomes" id="UP000243739"/>
    </source>
</evidence>
<name>A0A1D2YVD4_9BACI</name>
<dbReference type="STRING" id="337097.BHF71_08495"/>
<evidence type="ECO:0000313" key="2">
    <source>
        <dbReference type="EMBL" id="OEF99576.1"/>
    </source>
</evidence>
<accession>A0A1D2YVD4</accession>
<evidence type="ECO:0008006" key="4">
    <source>
        <dbReference type="Google" id="ProtNLM"/>
    </source>
</evidence>
<dbReference type="OrthoDB" id="249246at2"/>
<keyword evidence="1" id="KW-1133">Transmembrane helix</keyword>
<dbReference type="Proteomes" id="UP000243739">
    <property type="component" value="Unassembled WGS sequence"/>
</dbReference>
<keyword evidence="3" id="KW-1185">Reference proteome</keyword>
<evidence type="ECO:0000256" key="1">
    <source>
        <dbReference type="SAM" id="Phobius"/>
    </source>
</evidence>
<feature type="transmembrane region" description="Helical" evidence="1">
    <location>
        <begin position="7"/>
        <end position="26"/>
    </location>
</feature>
<protein>
    <recommendedName>
        <fullName evidence="4">PsbP C-terminal domain-containing protein</fullName>
    </recommendedName>
</protein>
<keyword evidence="1" id="KW-0812">Transmembrane</keyword>
<reference evidence="2 3" key="1">
    <citation type="submission" date="2016-09" db="EMBL/GenBank/DDBJ databases">
        <title>Draft genome sequence for the type strain of Vulcanibacillus modesticaldus BR, a strictly anaerobic, moderately thermophilic, and nitrate-reducing bacterium from deep sea-hydrothermal vents of the Mid-Atlantic Ridge.</title>
        <authorList>
            <person name="Abin C.A."/>
            <person name="Hollibaugh J.T."/>
        </authorList>
    </citation>
    <scope>NUCLEOTIDE SEQUENCE [LARGE SCALE GENOMIC DNA]</scope>
    <source>
        <strain evidence="2 3">BR</strain>
    </source>
</reference>
<gene>
    <name evidence="2" type="ORF">BHF71_08495</name>
</gene>
<dbReference type="RefSeq" id="WP_069656569.1">
    <property type="nucleotide sequence ID" value="NZ_MIJF01000019.1"/>
</dbReference>